<name>A0A2V3UAV4_9HYPH</name>
<dbReference type="EMBL" id="QJJK01000003">
    <property type="protein sequence ID" value="PXW61643.1"/>
    <property type="molecule type" value="Genomic_DNA"/>
</dbReference>
<keyword evidence="3" id="KW-1185">Reference proteome</keyword>
<feature type="compositionally biased region" description="Gly residues" evidence="1">
    <location>
        <begin position="223"/>
        <end position="237"/>
    </location>
</feature>
<dbReference type="OrthoDB" id="8085812at2"/>
<gene>
    <name evidence="2" type="ORF">C7450_103160</name>
</gene>
<dbReference type="AlphaFoldDB" id="A0A2V3UAV4"/>
<feature type="region of interest" description="Disordered" evidence="1">
    <location>
        <begin position="216"/>
        <end position="272"/>
    </location>
</feature>
<sequence length="272" mass="30312">MLKAYVDDIEALDEGLRQFYRKVEDDKHPLGGKFVLAVEPVAGFGIENVETLKSALASERERREKNDRLLKDFEGLNAADVRQKLERLERVSKIDPDKESDRLAAEKIDAFKTQVQKDIQELKTRHEDREGRLVQQVNYLMSTSEAKGALAKHGGDIELLLPHVERQTRVKETEDGRFIVEVIDDKGIARIKDASGALMTIEDLVIEMRGKDPFGKAFSNSGTSGGGAKPGAAGGGRPTEKNPWSKDNFNLTEQMRISRENPELAARLKSAA</sequence>
<proteinExistence type="predicted"/>
<organism evidence="2 3">
    <name type="scientific">Chelatococcus asaccharovorans</name>
    <dbReference type="NCBI Taxonomy" id="28210"/>
    <lineage>
        <taxon>Bacteria</taxon>
        <taxon>Pseudomonadati</taxon>
        <taxon>Pseudomonadota</taxon>
        <taxon>Alphaproteobacteria</taxon>
        <taxon>Hyphomicrobiales</taxon>
        <taxon>Chelatococcaceae</taxon>
        <taxon>Chelatococcus</taxon>
    </lineage>
</organism>
<evidence type="ECO:0000256" key="1">
    <source>
        <dbReference type="SAM" id="MobiDB-lite"/>
    </source>
</evidence>
<dbReference type="Proteomes" id="UP000248021">
    <property type="component" value="Unassembled WGS sequence"/>
</dbReference>
<protein>
    <submittedName>
        <fullName evidence="2">Uncharacterized protein</fullName>
    </submittedName>
</protein>
<feature type="compositionally biased region" description="Polar residues" evidence="1">
    <location>
        <begin position="245"/>
        <end position="255"/>
    </location>
</feature>
<evidence type="ECO:0000313" key="2">
    <source>
        <dbReference type="EMBL" id="PXW61643.1"/>
    </source>
</evidence>
<dbReference type="RefSeq" id="WP_110373950.1">
    <property type="nucleotide sequence ID" value="NZ_JAHBRY010000001.1"/>
</dbReference>
<comment type="caution">
    <text evidence="2">The sequence shown here is derived from an EMBL/GenBank/DDBJ whole genome shotgun (WGS) entry which is preliminary data.</text>
</comment>
<reference evidence="2 3" key="1">
    <citation type="submission" date="2018-05" db="EMBL/GenBank/DDBJ databases">
        <title>Genomic Encyclopedia of Type Strains, Phase IV (KMG-IV): sequencing the most valuable type-strain genomes for metagenomic binning, comparative biology and taxonomic classification.</title>
        <authorList>
            <person name="Goeker M."/>
        </authorList>
    </citation>
    <scope>NUCLEOTIDE SEQUENCE [LARGE SCALE GENOMIC DNA]</scope>
    <source>
        <strain evidence="2 3">DSM 6462</strain>
    </source>
</reference>
<accession>A0A2V3UAV4</accession>
<evidence type="ECO:0000313" key="3">
    <source>
        <dbReference type="Proteomes" id="UP000248021"/>
    </source>
</evidence>